<dbReference type="EMBL" id="WJXZ01000012">
    <property type="protein sequence ID" value="MRS63352.1"/>
    <property type="molecule type" value="Genomic_DNA"/>
</dbReference>
<dbReference type="AlphaFoldDB" id="A0A7K0ENQ1"/>
<feature type="transmembrane region" description="Helical" evidence="1">
    <location>
        <begin position="34"/>
        <end position="52"/>
    </location>
</feature>
<accession>A0A7K0ENQ1</accession>
<comment type="caution">
    <text evidence="2">The sequence shown here is derived from an EMBL/GenBank/DDBJ whole genome shotgun (WGS) entry which is preliminary data.</text>
</comment>
<protein>
    <submittedName>
        <fullName evidence="2">Uncharacterized protein</fullName>
    </submittedName>
</protein>
<gene>
    <name evidence="2" type="ORF">GJJ30_18770</name>
</gene>
<dbReference type="Proteomes" id="UP000441754">
    <property type="component" value="Unassembled WGS sequence"/>
</dbReference>
<organism evidence="2 3">
    <name type="scientific">Larkinella terrae</name>
    <dbReference type="NCBI Taxonomy" id="2025311"/>
    <lineage>
        <taxon>Bacteria</taxon>
        <taxon>Pseudomonadati</taxon>
        <taxon>Bacteroidota</taxon>
        <taxon>Cytophagia</taxon>
        <taxon>Cytophagales</taxon>
        <taxon>Spirosomataceae</taxon>
        <taxon>Larkinella</taxon>
    </lineage>
</organism>
<reference evidence="2 3" key="1">
    <citation type="journal article" date="2018" name="Antonie Van Leeuwenhoek">
        <title>Larkinella terrae sp. nov., isolated from soil on Jeju Island, South Korea.</title>
        <authorList>
            <person name="Ten L.N."/>
            <person name="Jeon J."/>
            <person name="Park S.J."/>
            <person name="Park S."/>
            <person name="Lee S.Y."/>
            <person name="Kim M.K."/>
            <person name="Jung H.Y."/>
        </authorList>
    </citation>
    <scope>NUCLEOTIDE SEQUENCE [LARGE SCALE GENOMIC DNA]</scope>
    <source>
        <strain evidence="2 3">KCTC 52001</strain>
    </source>
</reference>
<keyword evidence="3" id="KW-1185">Reference proteome</keyword>
<evidence type="ECO:0000256" key="1">
    <source>
        <dbReference type="SAM" id="Phobius"/>
    </source>
</evidence>
<proteinExistence type="predicted"/>
<keyword evidence="1" id="KW-0812">Transmembrane</keyword>
<name>A0A7K0ENQ1_9BACT</name>
<keyword evidence="1" id="KW-0472">Membrane</keyword>
<dbReference type="RefSeq" id="WP_154176725.1">
    <property type="nucleotide sequence ID" value="NZ_WJXZ01000012.1"/>
</dbReference>
<sequence length="68" mass="7756">MKLILIILFTLFSYFALSLTIAAFQLKFHHSPEGNLYLGLSVAMTLATLFVGNRFVKITEENEDDQEM</sequence>
<evidence type="ECO:0000313" key="3">
    <source>
        <dbReference type="Proteomes" id="UP000441754"/>
    </source>
</evidence>
<evidence type="ECO:0000313" key="2">
    <source>
        <dbReference type="EMBL" id="MRS63352.1"/>
    </source>
</evidence>
<keyword evidence="1" id="KW-1133">Transmembrane helix</keyword>